<sequence>MKRGCKKPLSMILLNHQEKRGGNNKMTTALTIALISLVATLAVSIHEINR</sequence>
<protein>
    <submittedName>
        <fullName evidence="1">Uncharacterized protein</fullName>
    </submittedName>
</protein>
<organism evidence="1">
    <name type="scientific">Enterococcus phage PMBT56</name>
    <dbReference type="NCBI Taxonomy" id="3229530"/>
    <lineage>
        <taxon>Viruses</taxon>
        <taxon>Duplodnaviria</taxon>
        <taxon>Heunggongvirae</taxon>
        <taxon>Uroviricota</taxon>
        <taxon>Caudoviricetes</taxon>
        <taxon>Saphexavirus</taxon>
    </lineage>
</organism>
<accession>A0AB39C6B5</accession>
<reference evidence="1" key="1">
    <citation type="submission" date="2024-06" db="EMBL/GenBank/DDBJ databases">
        <title>This phage originates from the Bacteriophage catalogue of the Bacteriophage Competence Centre, Department of Microbiology und Biotechnology, Max Rubner-Institut, Kiel, Germany.</title>
        <authorList>
            <person name="Sprotte S."/>
            <person name="Brinks E."/>
            <person name="Hille F."/>
        </authorList>
    </citation>
    <scope>NUCLEOTIDE SEQUENCE</scope>
</reference>
<evidence type="ECO:0000313" key="1">
    <source>
        <dbReference type="EMBL" id="XDJ02155.1"/>
    </source>
</evidence>
<proteinExistence type="predicted"/>
<name>A0AB39C6B5_9CAUD</name>
<dbReference type="EMBL" id="PP944851">
    <property type="protein sequence ID" value="XDJ02155.1"/>
    <property type="molecule type" value="Genomic_DNA"/>
</dbReference>